<sequence length="87" mass="9857">MKSNLINFLKFPTLFTYKIIALSCPDLVEKIVKVVQIYAPGEYTPELKTSQKGKYSSVSITVSVTHIQQVDTLYNKLGNIEKVFMVL</sequence>
<organism evidence="3 4">
    <name type="scientific">Candidatus Erwinia haradaeae</name>
    <dbReference type="NCBI Taxonomy" id="1922217"/>
    <lineage>
        <taxon>Bacteria</taxon>
        <taxon>Pseudomonadati</taxon>
        <taxon>Pseudomonadota</taxon>
        <taxon>Gammaproteobacteria</taxon>
        <taxon>Enterobacterales</taxon>
        <taxon>Erwiniaceae</taxon>
        <taxon>Erwinia</taxon>
    </lineage>
</organism>
<dbReference type="Gene3D" id="3.30.70.260">
    <property type="match status" value="1"/>
</dbReference>
<dbReference type="InterPro" id="IPR027471">
    <property type="entry name" value="YbeD-like_sf"/>
</dbReference>
<dbReference type="GO" id="GO:0005829">
    <property type="term" value="C:cytosol"/>
    <property type="evidence" value="ECO:0007669"/>
    <property type="project" value="TreeGrafter"/>
</dbReference>
<dbReference type="PANTHER" id="PTHR38036:SF1">
    <property type="entry name" value="UPF0250 PROTEIN YBED"/>
    <property type="match status" value="1"/>
</dbReference>
<comment type="similarity">
    <text evidence="1 2">Belongs to the UPF0250 family.</text>
</comment>
<proteinExistence type="inferred from homology"/>
<dbReference type="RefSeq" id="WP_197095125.1">
    <property type="nucleotide sequence ID" value="NZ_LR217705.1"/>
</dbReference>
<dbReference type="PANTHER" id="PTHR38036">
    <property type="entry name" value="UPF0250 PROTEIN YBED"/>
    <property type="match status" value="1"/>
</dbReference>
<gene>
    <name evidence="3" type="primary">ybeD</name>
    <name evidence="3" type="ORF">ERCISPPS3390_351</name>
</gene>
<protein>
    <recommendedName>
        <fullName evidence="2">UPF0250 protein ERCISPPS3390_351</fullName>
    </recommendedName>
</protein>
<evidence type="ECO:0000313" key="3">
    <source>
        <dbReference type="EMBL" id="VFP80479.1"/>
    </source>
</evidence>
<dbReference type="HAMAP" id="MF_00659">
    <property type="entry name" value="UPF0250"/>
    <property type="match status" value="1"/>
</dbReference>
<dbReference type="SUPFAM" id="SSF117991">
    <property type="entry name" value="YbeD/HP0495-like"/>
    <property type="match status" value="1"/>
</dbReference>
<name>A0A451D463_9GAMM</name>
<accession>A0A451D463</accession>
<reference evidence="3 4" key="1">
    <citation type="submission" date="2019-02" db="EMBL/GenBank/DDBJ databases">
        <authorList>
            <person name="Manzano-Marin A."/>
            <person name="Manzano-Marin A."/>
        </authorList>
    </citation>
    <scope>NUCLEOTIDE SEQUENCE [LARGE SCALE GENOMIC DNA]</scope>
    <source>
        <strain evidence="3 4">ErCisplendens/pseudotsugae</strain>
    </source>
</reference>
<dbReference type="Pfam" id="PF04359">
    <property type="entry name" value="DUF493"/>
    <property type="match status" value="1"/>
</dbReference>
<evidence type="ECO:0000256" key="2">
    <source>
        <dbReference type="HAMAP-Rule" id="MF_00659"/>
    </source>
</evidence>
<dbReference type="AlphaFoldDB" id="A0A451D463"/>
<dbReference type="EMBL" id="LR217705">
    <property type="protein sequence ID" value="VFP80479.1"/>
    <property type="molecule type" value="Genomic_DNA"/>
</dbReference>
<evidence type="ECO:0000256" key="1">
    <source>
        <dbReference type="ARBA" id="ARBA00008460"/>
    </source>
</evidence>
<dbReference type="NCBIfam" id="NF003447">
    <property type="entry name" value="PRK04998.1"/>
    <property type="match status" value="1"/>
</dbReference>
<dbReference type="InterPro" id="IPR007454">
    <property type="entry name" value="UPF0250_YbeD-like"/>
</dbReference>
<evidence type="ECO:0000313" key="4">
    <source>
        <dbReference type="Proteomes" id="UP000294338"/>
    </source>
</evidence>
<dbReference type="Proteomes" id="UP000294338">
    <property type="component" value="Chromosome 1"/>
</dbReference>